<feature type="transmembrane region" description="Helical" evidence="1">
    <location>
        <begin position="98"/>
        <end position="116"/>
    </location>
</feature>
<feature type="transmembrane region" description="Helical" evidence="1">
    <location>
        <begin position="258"/>
        <end position="273"/>
    </location>
</feature>
<feature type="transmembrane region" description="Helical" evidence="1">
    <location>
        <begin position="128"/>
        <end position="145"/>
    </location>
</feature>
<organism evidence="2">
    <name type="scientific">hydrothermal vent metagenome</name>
    <dbReference type="NCBI Taxonomy" id="652676"/>
    <lineage>
        <taxon>unclassified sequences</taxon>
        <taxon>metagenomes</taxon>
        <taxon>ecological metagenomes</taxon>
    </lineage>
</organism>
<accession>A0A3B1CU67</accession>
<dbReference type="Pfam" id="PF14256">
    <property type="entry name" value="YwiC"/>
    <property type="match status" value="1"/>
</dbReference>
<proteinExistence type="predicted"/>
<feature type="transmembrane region" description="Helical" evidence="1">
    <location>
        <begin position="35"/>
        <end position="61"/>
    </location>
</feature>
<dbReference type="AlphaFoldDB" id="A0A3B1CU67"/>
<sequence>MGIGKPVTPKEHGAWLALGVSLFTGSFALKPESSILWLEFALLAVASFAGFMAFTPLRRLLIPSAGANKGRNLLWLIIYFGISAGCFFTLLFHYERRGLFWFVIPASFLTISYLRWNVTKSQRSLSMETVWIAGLALAAPAASYVQQNELTAEAVFLYILMVIWFVDRATMARKIVDSIRRKAKFGSVRAKARRYLPQFLIHLAALLLVAAVITISKGLVPWTACIPFLLATVKNLADTLSLKQNNDPMKAGFSEMRLGIAFALIMVVVFRIRF</sequence>
<reference evidence="2" key="1">
    <citation type="submission" date="2018-06" db="EMBL/GenBank/DDBJ databases">
        <authorList>
            <person name="Zhirakovskaya E."/>
        </authorList>
    </citation>
    <scope>NUCLEOTIDE SEQUENCE</scope>
</reference>
<keyword evidence="1" id="KW-0812">Transmembrane</keyword>
<keyword evidence="1" id="KW-1133">Transmembrane helix</keyword>
<dbReference type="EMBL" id="UOGB01000173">
    <property type="protein sequence ID" value="VAX20227.1"/>
    <property type="molecule type" value="Genomic_DNA"/>
</dbReference>
<name>A0A3B1CU67_9ZZZZ</name>
<evidence type="ECO:0000256" key="1">
    <source>
        <dbReference type="SAM" id="Phobius"/>
    </source>
</evidence>
<keyword evidence="1" id="KW-0472">Membrane</keyword>
<gene>
    <name evidence="2" type="ORF">MNBD_NITROSPINAE03-1335</name>
</gene>
<protein>
    <submittedName>
        <fullName evidence="2">Uncharacterized protein</fullName>
    </submittedName>
</protein>
<feature type="transmembrane region" description="Helical" evidence="1">
    <location>
        <begin position="151"/>
        <end position="171"/>
    </location>
</feature>
<feature type="transmembrane region" description="Helical" evidence="1">
    <location>
        <begin position="192"/>
        <end position="213"/>
    </location>
</feature>
<feature type="transmembrane region" description="Helical" evidence="1">
    <location>
        <begin position="73"/>
        <end position="92"/>
    </location>
</feature>
<evidence type="ECO:0000313" key="2">
    <source>
        <dbReference type="EMBL" id="VAX20227.1"/>
    </source>
</evidence>
<dbReference type="InterPro" id="IPR025576">
    <property type="entry name" value="YwiC"/>
</dbReference>